<dbReference type="SUPFAM" id="SSF56300">
    <property type="entry name" value="Metallo-dependent phosphatases"/>
    <property type="match status" value="1"/>
</dbReference>
<dbReference type="Gene3D" id="3.90.780.10">
    <property type="entry name" value="5'-Nucleotidase, C-terminal domain"/>
    <property type="match status" value="1"/>
</dbReference>
<comment type="similarity">
    <text evidence="1">Belongs to the 5'-nucleotidase family.</text>
</comment>
<evidence type="ECO:0000313" key="3">
    <source>
        <dbReference type="EMBL" id="HIX46946.1"/>
    </source>
</evidence>
<dbReference type="InterPro" id="IPR036907">
    <property type="entry name" value="5'-Nucleotdase_C_sf"/>
</dbReference>
<dbReference type="Pfam" id="PF02872">
    <property type="entry name" value="5_nucleotid_C"/>
    <property type="match status" value="1"/>
</dbReference>
<protein>
    <submittedName>
        <fullName evidence="3">5'-nucleotidase C-terminal domain-containing protein</fullName>
    </submittedName>
</protein>
<evidence type="ECO:0000259" key="2">
    <source>
        <dbReference type="Pfam" id="PF02872"/>
    </source>
</evidence>
<dbReference type="GO" id="GO:0000166">
    <property type="term" value="F:nucleotide binding"/>
    <property type="evidence" value="ECO:0007669"/>
    <property type="project" value="UniProtKB-KW"/>
</dbReference>
<comment type="caution">
    <text evidence="3">The sequence shown here is derived from an EMBL/GenBank/DDBJ whole genome shotgun (WGS) entry which is preliminary data.</text>
</comment>
<gene>
    <name evidence="3" type="ORF">H9737_04555</name>
</gene>
<proteinExistence type="inferred from homology"/>
<reference evidence="3" key="1">
    <citation type="journal article" date="2021" name="PeerJ">
        <title>Extensive microbial diversity within the chicken gut microbiome revealed by metagenomics and culture.</title>
        <authorList>
            <person name="Gilroy R."/>
            <person name="Ravi A."/>
            <person name="Getino M."/>
            <person name="Pursley I."/>
            <person name="Horton D.L."/>
            <person name="Alikhan N.F."/>
            <person name="Baker D."/>
            <person name="Gharbi K."/>
            <person name="Hall N."/>
            <person name="Watson M."/>
            <person name="Adriaenssens E.M."/>
            <person name="Foster-Nyarko E."/>
            <person name="Jarju S."/>
            <person name="Secka A."/>
            <person name="Antonio M."/>
            <person name="Oren A."/>
            <person name="Chaudhuri R.R."/>
            <person name="La Ragione R."/>
            <person name="Hildebrand F."/>
            <person name="Pallen M.J."/>
        </authorList>
    </citation>
    <scope>NUCLEOTIDE SEQUENCE</scope>
    <source>
        <strain evidence="3">26628</strain>
    </source>
</reference>
<dbReference type="PRINTS" id="PR01607">
    <property type="entry name" value="APYRASEFAMLY"/>
</dbReference>
<dbReference type="EMBL" id="DXFD01000068">
    <property type="protein sequence ID" value="HIX46946.1"/>
    <property type="molecule type" value="Genomic_DNA"/>
</dbReference>
<reference evidence="3" key="2">
    <citation type="submission" date="2021-04" db="EMBL/GenBank/DDBJ databases">
        <authorList>
            <person name="Gilroy R."/>
        </authorList>
    </citation>
    <scope>NUCLEOTIDE SEQUENCE</scope>
    <source>
        <strain evidence="3">26628</strain>
    </source>
</reference>
<dbReference type="SUPFAM" id="SSF55816">
    <property type="entry name" value="5'-nucleotidase (syn. UDP-sugar hydrolase), C-terminal domain"/>
    <property type="match status" value="1"/>
</dbReference>
<evidence type="ECO:0000256" key="1">
    <source>
        <dbReference type="RuleBase" id="RU362119"/>
    </source>
</evidence>
<keyword evidence="1" id="KW-0547">Nucleotide-binding</keyword>
<dbReference type="GO" id="GO:0030288">
    <property type="term" value="C:outer membrane-bounded periplasmic space"/>
    <property type="evidence" value="ECO:0007669"/>
    <property type="project" value="TreeGrafter"/>
</dbReference>
<dbReference type="GO" id="GO:0009166">
    <property type="term" value="P:nucleotide catabolic process"/>
    <property type="evidence" value="ECO:0007669"/>
    <property type="project" value="InterPro"/>
</dbReference>
<dbReference type="GO" id="GO:0016787">
    <property type="term" value="F:hydrolase activity"/>
    <property type="evidence" value="ECO:0007669"/>
    <property type="project" value="UniProtKB-KW"/>
</dbReference>
<evidence type="ECO:0000313" key="4">
    <source>
        <dbReference type="Proteomes" id="UP000824249"/>
    </source>
</evidence>
<dbReference type="Proteomes" id="UP000824249">
    <property type="component" value="Unassembled WGS sequence"/>
</dbReference>
<accession>A0A9D2AS19</accession>
<name>A0A9D2AS19_9FIRM</name>
<dbReference type="PANTHER" id="PTHR11575:SF24">
    <property type="entry name" value="5'-NUCLEOTIDASE"/>
    <property type="match status" value="1"/>
</dbReference>
<dbReference type="Gene3D" id="3.60.21.10">
    <property type="match status" value="1"/>
</dbReference>
<dbReference type="InterPro" id="IPR008334">
    <property type="entry name" value="5'-Nucleotdase_C"/>
</dbReference>
<keyword evidence="1" id="KW-0378">Hydrolase</keyword>
<dbReference type="PANTHER" id="PTHR11575">
    <property type="entry name" value="5'-NUCLEOTIDASE-RELATED"/>
    <property type="match status" value="1"/>
</dbReference>
<sequence>MSGCASCTAEELAEAMTGDYAGAIDVIIDAHSHTVENDPVNGTLVVQTGGSGSHVGKLTLSFTEEGVAAEEELLSPRDLAAITPDAEVAALLDEIDGSQSALLNTELGEIDAALWGGNVGVVSIARVVETNFGDLAADAFLAAAAEYMTENGIDMPLVSVENAGGIRGGVFGGTATLGELVTAFPYSNTVQMKAVTPAILYAMMEVSGVCLDGQDEETGMLLQTNNSGGFLQIGGFTVVYDATRPAGEGHVLSITLDGETQPLDREDDTRKIMLASNNYILGGGSDYTMPAGLPKEAELGGELEAVQDYLEACIADGSIADYARPQGRIVMRGGYTPAEYTARIRILDGDSPAAAGTQVTYIADGGPQRTATVDGDGFIEIVLADGAHGIRLAGGDEDAYVDNYLGFGLVEDAFRAWPQLSLLRP</sequence>
<dbReference type="AlphaFoldDB" id="A0A9D2AS19"/>
<dbReference type="InterPro" id="IPR029052">
    <property type="entry name" value="Metallo-depent_PP-like"/>
</dbReference>
<feature type="domain" description="5'-Nucleotidase C-terminal" evidence="2">
    <location>
        <begin position="126"/>
        <end position="290"/>
    </location>
</feature>
<dbReference type="InterPro" id="IPR006179">
    <property type="entry name" value="5_nucleotidase/apyrase"/>
</dbReference>
<organism evidence="3 4">
    <name type="scientific">Candidatus Borkfalkia faecigallinarum</name>
    <dbReference type="NCBI Taxonomy" id="2838509"/>
    <lineage>
        <taxon>Bacteria</taxon>
        <taxon>Bacillati</taxon>
        <taxon>Bacillota</taxon>
        <taxon>Clostridia</taxon>
        <taxon>Christensenellales</taxon>
        <taxon>Christensenellaceae</taxon>
        <taxon>Candidatus Borkfalkia</taxon>
    </lineage>
</organism>